<comment type="caution">
    <text evidence="1">The sequence shown here is derived from an EMBL/GenBank/DDBJ whole genome shotgun (WGS) entry which is preliminary data.</text>
</comment>
<dbReference type="AlphaFoldDB" id="T1C6J9"/>
<organism evidence="1">
    <name type="scientific">mine drainage metagenome</name>
    <dbReference type="NCBI Taxonomy" id="410659"/>
    <lineage>
        <taxon>unclassified sequences</taxon>
        <taxon>metagenomes</taxon>
        <taxon>ecological metagenomes</taxon>
    </lineage>
</organism>
<accession>T1C6J9</accession>
<protein>
    <submittedName>
        <fullName evidence="1">Uncharacterized protein</fullName>
    </submittedName>
</protein>
<dbReference type="EMBL" id="AUZY01000700">
    <property type="protein sequence ID" value="EQD77647.1"/>
    <property type="molecule type" value="Genomic_DNA"/>
</dbReference>
<reference evidence="1" key="1">
    <citation type="submission" date="2013-08" db="EMBL/GenBank/DDBJ databases">
        <authorList>
            <person name="Mendez C."/>
            <person name="Richter M."/>
            <person name="Ferrer M."/>
            <person name="Sanchez J."/>
        </authorList>
    </citation>
    <scope>NUCLEOTIDE SEQUENCE</scope>
</reference>
<proteinExistence type="predicted"/>
<sequence length="106" mass="12286">MSYVRSFKKTLKDGTAREYFARVEGYREGGKVRQRVIEYLGTNPQKRMFPLDPPLARKVAPIIAEPLSPTEMMNQLKDLGVPIDFRPQQVYLLNNPPLRRLALRVE</sequence>
<name>T1C6J9_9ZZZZ</name>
<reference evidence="1" key="2">
    <citation type="journal article" date="2014" name="ISME J.">
        <title>Microbial stratification in low pH oxic and suboxic macroscopic growths along an acid mine drainage.</title>
        <authorList>
            <person name="Mendez-Garcia C."/>
            <person name="Mesa V."/>
            <person name="Sprenger R.R."/>
            <person name="Richter M."/>
            <person name="Diez M.S."/>
            <person name="Solano J."/>
            <person name="Bargiela R."/>
            <person name="Golyshina O.V."/>
            <person name="Manteca A."/>
            <person name="Ramos J.L."/>
            <person name="Gallego J.R."/>
            <person name="Llorente I."/>
            <person name="Martins Dos Santos V.A."/>
            <person name="Jensen O.N."/>
            <person name="Pelaez A.I."/>
            <person name="Sanchez J."/>
            <person name="Ferrer M."/>
        </authorList>
    </citation>
    <scope>NUCLEOTIDE SEQUENCE</scope>
</reference>
<gene>
    <name evidence="1" type="ORF">B1B_00953</name>
</gene>
<evidence type="ECO:0000313" key="1">
    <source>
        <dbReference type="EMBL" id="EQD77647.1"/>
    </source>
</evidence>